<dbReference type="RefSeq" id="WP_251972028.1">
    <property type="nucleotide sequence ID" value="NZ_AP025730.1"/>
</dbReference>
<dbReference type="InterPro" id="IPR029058">
    <property type="entry name" value="AB_hydrolase_fold"/>
</dbReference>
<keyword evidence="5" id="KW-1185">Reference proteome</keyword>
<dbReference type="PRINTS" id="PR00111">
    <property type="entry name" value="ABHYDROLASE"/>
</dbReference>
<dbReference type="EMBL" id="AP025730">
    <property type="protein sequence ID" value="BDI03771.1"/>
    <property type="molecule type" value="Genomic_DNA"/>
</dbReference>
<evidence type="ECO:0000259" key="3">
    <source>
        <dbReference type="Pfam" id="PF02627"/>
    </source>
</evidence>
<dbReference type="Proteomes" id="UP001057498">
    <property type="component" value="Chromosome"/>
</dbReference>
<proteinExistence type="predicted"/>
<dbReference type="Pfam" id="PF02627">
    <property type="entry name" value="CMD"/>
    <property type="match status" value="1"/>
</dbReference>
<dbReference type="InterPro" id="IPR026968">
    <property type="entry name" value="PcaD/CatD"/>
</dbReference>
<evidence type="ECO:0000259" key="2">
    <source>
        <dbReference type="Pfam" id="PF00561"/>
    </source>
</evidence>
<dbReference type="PANTHER" id="PTHR43798:SF31">
    <property type="entry name" value="AB HYDROLASE SUPERFAMILY PROTEIN YCLE"/>
    <property type="match status" value="1"/>
</dbReference>
<protein>
    <recommendedName>
        <fullName evidence="6">3-oxoadipate enol-lactonase</fullName>
    </recommendedName>
</protein>
<dbReference type="InterPro" id="IPR000073">
    <property type="entry name" value="AB_hydrolase_1"/>
</dbReference>
<dbReference type="InterPro" id="IPR050266">
    <property type="entry name" value="AB_hydrolase_sf"/>
</dbReference>
<dbReference type="Gene3D" id="1.20.1290.10">
    <property type="entry name" value="AhpD-like"/>
    <property type="match status" value="1"/>
</dbReference>
<evidence type="ECO:0000256" key="1">
    <source>
        <dbReference type="ARBA" id="ARBA00022801"/>
    </source>
</evidence>
<dbReference type="InterPro" id="IPR029032">
    <property type="entry name" value="AhpD-like"/>
</dbReference>
<accession>A0ABM7YHL3</accession>
<name>A0ABM7YHL3_9BURK</name>
<keyword evidence="1" id="KW-0378">Hydrolase</keyword>
<organism evidence="4 5">
    <name type="scientific">Sphaerotilus microaerophilus</name>
    <dbReference type="NCBI Taxonomy" id="2914710"/>
    <lineage>
        <taxon>Bacteria</taxon>
        <taxon>Pseudomonadati</taxon>
        <taxon>Pseudomonadota</taxon>
        <taxon>Betaproteobacteria</taxon>
        <taxon>Burkholderiales</taxon>
        <taxon>Sphaerotilaceae</taxon>
        <taxon>Sphaerotilus</taxon>
    </lineage>
</organism>
<feature type="domain" description="AB hydrolase-1" evidence="2">
    <location>
        <begin position="182"/>
        <end position="408"/>
    </location>
</feature>
<reference evidence="4" key="1">
    <citation type="submission" date="2022-04" db="EMBL/GenBank/DDBJ databases">
        <title>Whole genome sequence of Sphaerotilus sp. FB-5.</title>
        <authorList>
            <person name="Takeda M."/>
            <person name="Narihara S."/>
            <person name="Akimoto M."/>
            <person name="Akimoto R."/>
            <person name="Nishiyashiki S."/>
            <person name="Murakami T."/>
        </authorList>
    </citation>
    <scope>NUCLEOTIDE SEQUENCE</scope>
    <source>
        <strain evidence="4">FB-5</strain>
    </source>
</reference>
<dbReference type="PANTHER" id="PTHR43798">
    <property type="entry name" value="MONOACYLGLYCEROL LIPASE"/>
    <property type="match status" value="1"/>
</dbReference>
<gene>
    <name evidence="4" type="ORF">CATMQ487_07410</name>
</gene>
<evidence type="ECO:0000313" key="4">
    <source>
        <dbReference type="EMBL" id="BDI03771.1"/>
    </source>
</evidence>
<dbReference type="Gene3D" id="3.40.50.1820">
    <property type="entry name" value="alpha/beta hydrolase"/>
    <property type="match status" value="1"/>
</dbReference>
<dbReference type="SUPFAM" id="SSF53474">
    <property type="entry name" value="alpha/beta-Hydrolases"/>
    <property type="match status" value="1"/>
</dbReference>
<sequence>MRNRRQILGDAWVDRSIGNASAFSADFQAFITRYAWHEVWGRPGLELKTRRLLVLVITTALGRWEEFELHCRASLAGGDAATRLTPEEIKEALIQTAIYAGVPAANTAHAITAKLLRELGASDHPDAALFAAQVAPRAATEAVHTGTGREGRTTSTAGHPAIAYSVLEPRQHRDDGAAPLTIVLSHALGCDRMMWDGLAADLSTEHRVISYDHRGHGASAAPPGAYTLDELADDAARVIDATAPAGEPVVFIGLSMGGMVGQLLALRRPERVRALVLANTSSGYPAEAREVWRQRIATIEAQGLEAIADGTMQRWFTESFRAAQAATVARVRRRVVSQDPLGYIGCCHAISALDLTDRLPAITCPALVIAGAEDPGTPPAMAETIARQIPGAQYLLLAQAAHQSVIEQPVAFTLAVRTFLAGLPTA</sequence>
<dbReference type="Pfam" id="PF00561">
    <property type="entry name" value="Abhydrolase_1"/>
    <property type="match status" value="1"/>
</dbReference>
<dbReference type="NCBIfam" id="TIGR02427">
    <property type="entry name" value="protocat_pcaD"/>
    <property type="match status" value="1"/>
</dbReference>
<dbReference type="InterPro" id="IPR003779">
    <property type="entry name" value="CMD-like"/>
</dbReference>
<evidence type="ECO:0000313" key="5">
    <source>
        <dbReference type="Proteomes" id="UP001057498"/>
    </source>
</evidence>
<dbReference type="SUPFAM" id="SSF69118">
    <property type="entry name" value="AhpD-like"/>
    <property type="match status" value="1"/>
</dbReference>
<feature type="domain" description="Carboxymuconolactone decarboxylase-like" evidence="3">
    <location>
        <begin position="26"/>
        <end position="112"/>
    </location>
</feature>
<evidence type="ECO:0008006" key="6">
    <source>
        <dbReference type="Google" id="ProtNLM"/>
    </source>
</evidence>